<dbReference type="Proteomes" id="UP000316624">
    <property type="component" value="Unassembled WGS sequence"/>
</dbReference>
<dbReference type="PANTHER" id="PTHR30069:SF29">
    <property type="entry name" value="HEMOGLOBIN AND HEMOGLOBIN-HAPTOGLOBIN-BINDING PROTEIN 1-RELATED"/>
    <property type="match status" value="1"/>
</dbReference>
<keyword evidence="5 11" id="KW-0732">Signal</keyword>
<evidence type="ECO:0000256" key="7">
    <source>
        <dbReference type="ARBA" id="ARBA00023136"/>
    </source>
</evidence>
<evidence type="ECO:0000256" key="8">
    <source>
        <dbReference type="ARBA" id="ARBA00023170"/>
    </source>
</evidence>
<dbReference type="InterPro" id="IPR039426">
    <property type="entry name" value="TonB-dep_rcpt-like"/>
</dbReference>
<dbReference type="AlphaFoldDB" id="A0A562K423"/>
<evidence type="ECO:0000256" key="9">
    <source>
        <dbReference type="ARBA" id="ARBA00023237"/>
    </source>
</evidence>
<feature type="chain" id="PRO_5022166348" evidence="11">
    <location>
        <begin position="20"/>
        <end position="678"/>
    </location>
</feature>
<organism evidence="14 15">
    <name type="scientific">Sphingobium wenxiniae (strain DSM 21828 / CGMCC 1.7748 / JZ-1)</name>
    <dbReference type="NCBI Taxonomy" id="595605"/>
    <lineage>
        <taxon>Bacteria</taxon>
        <taxon>Pseudomonadati</taxon>
        <taxon>Pseudomonadota</taxon>
        <taxon>Alphaproteobacteria</taxon>
        <taxon>Sphingomonadales</taxon>
        <taxon>Sphingomonadaceae</taxon>
        <taxon>Sphingobium</taxon>
    </lineage>
</organism>
<comment type="subcellular location">
    <subcellularLocation>
        <location evidence="1">Cell outer membrane</location>
        <topology evidence="1">Multi-pass membrane protein</topology>
    </subcellularLocation>
</comment>
<dbReference type="InterPro" id="IPR036942">
    <property type="entry name" value="Beta-barrel_TonB_sf"/>
</dbReference>
<keyword evidence="8 14" id="KW-0675">Receptor</keyword>
<gene>
    <name evidence="14" type="ORF">IQ35_03733</name>
</gene>
<evidence type="ECO:0000256" key="1">
    <source>
        <dbReference type="ARBA" id="ARBA00004571"/>
    </source>
</evidence>
<evidence type="ECO:0000256" key="4">
    <source>
        <dbReference type="ARBA" id="ARBA00022692"/>
    </source>
</evidence>
<accession>A0A562K423</accession>
<evidence type="ECO:0000256" key="5">
    <source>
        <dbReference type="ARBA" id="ARBA00022729"/>
    </source>
</evidence>
<proteinExistence type="inferred from homology"/>
<dbReference type="InterPro" id="IPR037066">
    <property type="entry name" value="Plug_dom_sf"/>
</dbReference>
<keyword evidence="3" id="KW-1134">Transmembrane beta strand</keyword>
<keyword evidence="15" id="KW-1185">Reference proteome</keyword>
<evidence type="ECO:0000256" key="2">
    <source>
        <dbReference type="ARBA" id="ARBA00022448"/>
    </source>
</evidence>
<feature type="domain" description="TonB-dependent receptor-like beta-barrel" evidence="12">
    <location>
        <begin position="346"/>
        <end position="632"/>
    </location>
</feature>
<keyword evidence="4" id="KW-0812">Transmembrane</keyword>
<evidence type="ECO:0000259" key="12">
    <source>
        <dbReference type="Pfam" id="PF00593"/>
    </source>
</evidence>
<protein>
    <submittedName>
        <fullName evidence="14">Outer membrane receptor protein involved in Fe transport</fullName>
    </submittedName>
</protein>
<keyword evidence="2" id="KW-0813">Transport</keyword>
<evidence type="ECO:0000259" key="13">
    <source>
        <dbReference type="Pfam" id="PF07715"/>
    </source>
</evidence>
<dbReference type="Gene3D" id="2.40.170.20">
    <property type="entry name" value="TonB-dependent receptor, beta-barrel domain"/>
    <property type="match status" value="1"/>
</dbReference>
<dbReference type="GO" id="GO:0044718">
    <property type="term" value="P:siderophore transmembrane transport"/>
    <property type="evidence" value="ECO:0007669"/>
    <property type="project" value="TreeGrafter"/>
</dbReference>
<evidence type="ECO:0000313" key="14">
    <source>
        <dbReference type="EMBL" id="TWH90086.1"/>
    </source>
</evidence>
<evidence type="ECO:0000313" key="15">
    <source>
        <dbReference type="Proteomes" id="UP000316624"/>
    </source>
</evidence>
<name>A0A562K423_SPHWJ</name>
<dbReference type="GO" id="GO:0009279">
    <property type="term" value="C:cell outer membrane"/>
    <property type="evidence" value="ECO:0007669"/>
    <property type="project" value="UniProtKB-SubCell"/>
</dbReference>
<dbReference type="Pfam" id="PF07715">
    <property type="entry name" value="Plug"/>
    <property type="match status" value="1"/>
</dbReference>
<reference evidence="14 15" key="1">
    <citation type="journal article" date="2015" name="Stand. Genomic Sci.">
        <title>Genomic Encyclopedia of Bacterial and Archaeal Type Strains, Phase III: the genomes of soil and plant-associated and newly described type strains.</title>
        <authorList>
            <person name="Whitman W.B."/>
            <person name="Woyke T."/>
            <person name="Klenk H.P."/>
            <person name="Zhou Y."/>
            <person name="Lilburn T.G."/>
            <person name="Beck B.J."/>
            <person name="De Vos P."/>
            <person name="Vandamme P."/>
            <person name="Eisen J.A."/>
            <person name="Garrity G."/>
            <person name="Hugenholtz P."/>
            <person name="Kyrpides N.C."/>
        </authorList>
    </citation>
    <scope>NUCLEOTIDE SEQUENCE [LARGE SCALE GENOMIC DNA]</scope>
    <source>
        <strain evidence="14 15">CGMCC 1.7748</strain>
    </source>
</reference>
<dbReference type="PANTHER" id="PTHR30069">
    <property type="entry name" value="TONB-DEPENDENT OUTER MEMBRANE RECEPTOR"/>
    <property type="match status" value="1"/>
</dbReference>
<comment type="caution">
    <text evidence="14">The sequence shown here is derived from an EMBL/GenBank/DDBJ whole genome shotgun (WGS) entry which is preliminary data.</text>
</comment>
<keyword evidence="7 10" id="KW-0472">Membrane</keyword>
<keyword evidence="9" id="KW-0998">Cell outer membrane</keyword>
<sequence>MSARTHVSAFVLASALATAAVPAVAQSASSESANSYDADFFARSQPSSAYDMIQLVPGFRLQEGNAELRGYSGSGGNVLIDGRRPASKEDTLEDLLKRIPARSVDHIELIRSSAAGYDMQGYALLANVVRKKGSRLSGRLEGEYANFRHGYDAPRIAGELNLRSGDRTLDLQGALYRVIDDEHGFGSRNRYAPDGSPLRLTDYRQAEGTSYKELSGAYSQPLAGGSFRASGLFKDSRMFADIEHAIYFPADRLILGTERKHMRATEGELRWDRPIAASSRIELLAIRRDTRIRATDTSLDAADSEISNEASDAAETILRGVFRRKGALLSIEMGAEGTINTLDSHVALTENDVAVPLPAADMRVEEKRAELFAAGTWHLSSALNVETGLRFEASRLKQSGDSSLVKSLSYIKPRLLATWAASRRDQLRLLIEREVGQLDFADFVSEASLTSGTVTAGNRDLEPDSLWRAELAWEHHVGAGSIVLTGRHEWVRDVADRIAFVSPEGMFDSVGNIGNGSRSEFQIDANLPLDGFGLSGVTIKGSGLFRRSRVTDPQTGVKRRISDDVPVEATASFTHDLPRLHLRWGVNYAFQTVETEFKIGEVQRDRLSDRVDAFVEYKPDARWTIRVFGKNLTDSPAVRSRQIYTGLRGSSALNYREERILRSGRYFGINLRRTFGGS</sequence>
<dbReference type="InterPro" id="IPR000531">
    <property type="entry name" value="Beta-barrel_TonB"/>
</dbReference>
<dbReference type="Pfam" id="PF00593">
    <property type="entry name" value="TonB_dep_Rec_b-barrel"/>
    <property type="match status" value="1"/>
</dbReference>
<evidence type="ECO:0000256" key="6">
    <source>
        <dbReference type="ARBA" id="ARBA00023077"/>
    </source>
</evidence>
<dbReference type="InterPro" id="IPR012910">
    <property type="entry name" value="Plug_dom"/>
</dbReference>
<dbReference type="GO" id="GO:0015344">
    <property type="term" value="F:siderophore uptake transmembrane transporter activity"/>
    <property type="evidence" value="ECO:0007669"/>
    <property type="project" value="TreeGrafter"/>
</dbReference>
<dbReference type="Gene3D" id="2.170.130.10">
    <property type="entry name" value="TonB-dependent receptor, plug domain"/>
    <property type="match status" value="1"/>
</dbReference>
<keyword evidence="6 10" id="KW-0798">TonB box</keyword>
<feature type="signal peptide" evidence="11">
    <location>
        <begin position="1"/>
        <end position="19"/>
    </location>
</feature>
<evidence type="ECO:0000256" key="10">
    <source>
        <dbReference type="RuleBase" id="RU003357"/>
    </source>
</evidence>
<dbReference type="EMBL" id="VLKK01000027">
    <property type="protein sequence ID" value="TWH90086.1"/>
    <property type="molecule type" value="Genomic_DNA"/>
</dbReference>
<evidence type="ECO:0000256" key="11">
    <source>
        <dbReference type="SAM" id="SignalP"/>
    </source>
</evidence>
<dbReference type="SUPFAM" id="SSF56935">
    <property type="entry name" value="Porins"/>
    <property type="match status" value="1"/>
</dbReference>
<feature type="domain" description="TonB-dependent receptor plug" evidence="13">
    <location>
        <begin position="28"/>
        <end position="118"/>
    </location>
</feature>
<dbReference type="RefSeq" id="WP_145075735.1">
    <property type="nucleotide sequence ID" value="NZ_JACIIY010000033.1"/>
</dbReference>
<comment type="similarity">
    <text evidence="10">Belongs to the TonB-dependent receptor family.</text>
</comment>
<evidence type="ECO:0000256" key="3">
    <source>
        <dbReference type="ARBA" id="ARBA00022452"/>
    </source>
</evidence>